<protein>
    <submittedName>
        <fullName evidence="2">Uncharacterized protein</fullName>
    </submittedName>
</protein>
<dbReference type="EMBL" id="JARAKH010000049">
    <property type="protein sequence ID" value="KAK8375374.1"/>
    <property type="molecule type" value="Genomic_DNA"/>
</dbReference>
<reference evidence="2 3" key="1">
    <citation type="submission" date="2023-03" db="EMBL/GenBank/DDBJ databases">
        <title>High-quality genome of Scylla paramamosain provides insights in environmental adaptation.</title>
        <authorList>
            <person name="Zhang L."/>
        </authorList>
    </citation>
    <scope>NUCLEOTIDE SEQUENCE [LARGE SCALE GENOMIC DNA]</scope>
    <source>
        <strain evidence="2">LZ_2023a</strain>
        <tissue evidence="2">Muscle</tissue>
    </source>
</reference>
<sequence length="90" mass="9412">MVVVVAIMFVIGFITVVMKPSTLVSAALPNPHPDTPRHTSGLNIHSLSQRTAFQSVGVRRPGRGREAGTMMGGVDSVAPAHALEDGPDVP</sequence>
<keyword evidence="3" id="KW-1185">Reference proteome</keyword>
<dbReference type="AlphaFoldDB" id="A0AAW0SK40"/>
<evidence type="ECO:0000313" key="2">
    <source>
        <dbReference type="EMBL" id="KAK8375374.1"/>
    </source>
</evidence>
<proteinExistence type="predicted"/>
<name>A0AAW0SK40_SCYPA</name>
<comment type="caution">
    <text evidence="2">The sequence shown here is derived from an EMBL/GenBank/DDBJ whole genome shotgun (WGS) entry which is preliminary data.</text>
</comment>
<organism evidence="2 3">
    <name type="scientific">Scylla paramamosain</name>
    <name type="common">Mud crab</name>
    <dbReference type="NCBI Taxonomy" id="85552"/>
    <lineage>
        <taxon>Eukaryota</taxon>
        <taxon>Metazoa</taxon>
        <taxon>Ecdysozoa</taxon>
        <taxon>Arthropoda</taxon>
        <taxon>Crustacea</taxon>
        <taxon>Multicrustacea</taxon>
        <taxon>Malacostraca</taxon>
        <taxon>Eumalacostraca</taxon>
        <taxon>Eucarida</taxon>
        <taxon>Decapoda</taxon>
        <taxon>Pleocyemata</taxon>
        <taxon>Brachyura</taxon>
        <taxon>Eubrachyura</taxon>
        <taxon>Portunoidea</taxon>
        <taxon>Portunidae</taxon>
        <taxon>Portuninae</taxon>
        <taxon>Scylla</taxon>
    </lineage>
</organism>
<evidence type="ECO:0000313" key="3">
    <source>
        <dbReference type="Proteomes" id="UP001487740"/>
    </source>
</evidence>
<gene>
    <name evidence="2" type="ORF">O3P69_008309</name>
</gene>
<feature type="region of interest" description="Disordered" evidence="1">
    <location>
        <begin position="64"/>
        <end position="90"/>
    </location>
</feature>
<dbReference type="Proteomes" id="UP001487740">
    <property type="component" value="Unassembled WGS sequence"/>
</dbReference>
<evidence type="ECO:0000256" key="1">
    <source>
        <dbReference type="SAM" id="MobiDB-lite"/>
    </source>
</evidence>
<accession>A0AAW0SK40</accession>